<dbReference type="InterPro" id="IPR011256">
    <property type="entry name" value="Reg_factor_effector_dom_sf"/>
</dbReference>
<proteinExistence type="predicted"/>
<dbReference type="SUPFAM" id="SSF55136">
    <property type="entry name" value="Probable bacterial effector-binding domain"/>
    <property type="match status" value="1"/>
</dbReference>
<keyword evidence="3" id="KW-1185">Reference proteome</keyword>
<gene>
    <name evidence="2" type="ORF">Mterra_02496</name>
</gene>
<organism evidence="2 3">
    <name type="scientific">Calidithermus terrae</name>
    <dbReference type="NCBI Taxonomy" id="1408545"/>
    <lineage>
        <taxon>Bacteria</taxon>
        <taxon>Thermotogati</taxon>
        <taxon>Deinococcota</taxon>
        <taxon>Deinococci</taxon>
        <taxon>Thermales</taxon>
        <taxon>Thermaceae</taxon>
        <taxon>Calidithermus</taxon>
    </lineage>
</organism>
<protein>
    <submittedName>
        <fullName evidence="2">Integron-associated effector binding protein</fullName>
    </submittedName>
</protein>
<dbReference type="InterPro" id="IPR010499">
    <property type="entry name" value="AraC_E-bd"/>
</dbReference>
<dbReference type="Pfam" id="PF14526">
    <property type="entry name" value="Cass2"/>
    <property type="match status" value="1"/>
</dbReference>
<dbReference type="SMART" id="SM00871">
    <property type="entry name" value="AraC_E_bind"/>
    <property type="match status" value="1"/>
</dbReference>
<reference evidence="2 3" key="1">
    <citation type="submission" date="2018-08" db="EMBL/GenBank/DDBJ databases">
        <title>Meiothermus terrae DSM 26712 genome sequencing project.</title>
        <authorList>
            <person name="Da Costa M.S."/>
            <person name="Albuquerque L."/>
            <person name="Raposo P."/>
            <person name="Froufe H.J.C."/>
            <person name="Barroso C.S."/>
            <person name="Egas C."/>
        </authorList>
    </citation>
    <scope>NUCLEOTIDE SEQUENCE [LARGE SCALE GENOMIC DNA]</scope>
    <source>
        <strain evidence="2 3">DSM 26712</strain>
    </source>
</reference>
<name>A0A399EE32_9DEIN</name>
<accession>A0A399EE32</accession>
<dbReference type="Gene3D" id="3.20.80.10">
    <property type="entry name" value="Regulatory factor, effector binding domain"/>
    <property type="match status" value="1"/>
</dbReference>
<dbReference type="RefSeq" id="WP_119315515.1">
    <property type="nucleotide sequence ID" value="NZ_QXDL01000106.1"/>
</dbReference>
<dbReference type="InterPro" id="IPR029441">
    <property type="entry name" value="Cass2"/>
</dbReference>
<feature type="domain" description="AraC effector-binding" evidence="1">
    <location>
        <begin position="5"/>
        <end position="156"/>
    </location>
</feature>
<evidence type="ECO:0000313" key="3">
    <source>
        <dbReference type="Proteomes" id="UP000265715"/>
    </source>
</evidence>
<dbReference type="InterPro" id="IPR053182">
    <property type="entry name" value="YobU-like_regulator"/>
</dbReference>
<evidence type="ECO:0000313" key="2">
    <source>
        <dbReference type="EMBL" id="RIH82887.1"/>
    </source>
</evidence>
<dbReference type="Proteomes" id="UP000265715">
    <property type="component" value="Unassembled WGS sequence"/>
</dbReference>
<dbReference type="PANTHER" id="PTHR36444:SF2">
    <property type="entry name" value="TRANSCRIPTIONAL REGULATOR PROTEIN YOBU-RELATED"/>
    <property type="match status" value="1"/>
</dbReference>
<dbReference type="PANTHER" id="PTHR36444">
    <property type="entry name" value="TRANSCRIPTIONAL REGULATOR PROTEIN YOBU-RELATED"/>
    <property type="match status" value="1"/>
</dbReference>
<dbReference type="AlphaFoldDB" id="A0A399EE32"/>
<dbReference type="EMBL" id="QXDL01000106">
    <property type="protein sequence ID" value="RIH82887.1"/>
    <property type="molecule type" value="Genomic_DNA"/>
</dbReference>
<sequence length="156" mass="17194">MQRPYPTTESDFYVLGYSARTSDALEADPATARIPGLWRRFHTEGLEDRIPKLRAKGKPFAVYFDYAGGAAGGYSVLVGYQVPGLDDAPAGLSGLHVRGGRYLMFTAEGSPAQAVPRAWAEIREYFARPGAPARAYAYDYEVHEDLERVSIFVGVR</sequence>
<comment type="caution">
    <text evidence="2">The sequence shown here is derived from an EMBL/GenBank/DDBJ whole genome shotgun (WGS) entry which is preliminary data.</text>
</comment>
<evidence type="ECO:0000259" key="1">
    <source>
        <dbReference type="SMART" id="SM00871"/>
    </source>
</evidence>
<dbReference type="OrthoDB" id="9801008at2"/>